<keyword evidence="3" id="KW-1185">Reference proteome</keyword>
<reference evidence="2 3" key="1">
    <citation type="journal article" date="2010" name="ChemBioChem">
        <title>Cloning and characterization of the biosynthetic gene cluster of 16-membered macrolide antibiotic FD-891: involvement of a dual functional cytochrome P450 monooxygenase catalyzing epoxidation and hydroxylation.</title>
        <authorList>
            <person name="Kudo F."/>
            <person name="Motegi A."/>
            <person name="Mizoue K."/>
            <person name="Eguchi T."/>
        </authorList>
    </citation>
    <scope>NUCLEOTIDE SEQUENCE [LARGE SCALE GENOMIC DNA]</scope>
    <source>
        <strain evidence="2 3">A-8890</strain>
    </source>
</reference>
<sequence>MKKKYSKVLTATGMAACFILGLQGSANAARAEDTSASTEMSITAWPTGCSNGKYEDGWAAKCTDSNGGRYRATVTCKPDGGGPLIVRYPAVWKSKGLSIVYCPPLTLNISGGIITKSTS</sequence>
<keyword evidence="1" id="KW-0732">Signal</keyword>
<dbReference type="EMBL" id="AP018448">
    <property type="protein sequence ID" value="BBC32481.1"/>
    <property type="molecule type" value="Genomic_DNA"/>
</dbReference>
<name>A0ABM7F7G3_9ACTN</name>
<evidence type="ECO:0000313" key="2">
    <source>
        <dbReference type="EMBL" id="BBC32481.1"/>
    </source>
</evidence>
<feature type="chain" id="PRO_5047238229" evidence="1">
    <location>
        <begin position="29"/>
        <end position="119"/>
    </location>
</feature>
<dbReference type="RefSeq" id="WP_286251629.1">
    <property type="nucleotide sequence ID" value="NZ_AP018448.1"/>
</dbReference>
<evidence type="ECO:0000256" key="1">
    <source>
        <dbReference type="SAM" id="SignalP"/>
    </source>
</evidence>
<organism evidence="2 3">
    <name type="scientific">Streptomyces graminofaciens</name>
    <dbReference type="NCBI Taxonomy" id="68212"/>
    <lineage>
        <taxon>Bacteria</taxon>
        <taxon>Bacillati</taxon>
        <taxon>Actinomycetota</taxon>
        <taxon>Actinomycetes</taxon>
        <taxon>Kitasatosporales</taxon>
        <taxon>Streptomycetaceae</taxon>
        <taxon>Streptomyces</taxon>
    </lineage>
</organism>
<accession>A0ABM7F7G3</accession>
<gene>
    <name evidence="2" type="ORF">SGFS_037750</name>
</gene>
<dbReference type="Proteomes" id="UP001321542">
    <property type="component" value="Chromosome"/>
</dbReference>
<protein>
    <submittedName>
        <fullName evidence="2">Uncharacterized protein</fullName>
    </submittedName>
</protein>
<reference evidence="2 3" key="2">
    <citation type="journal article" date="2023" name="ChemBioChem">
        <title>Acyltransferase Domain Exchange between Two Independent Type I Polyketide Synthases in the Same Producer Strain of Macrolide Antibiotics.</title>
        <authorList>
            <person name="Kudo F."/>
            <person name="Kishikawa K."/>
            <person name="Tsuboi K."/>
            <person name="Kido T."/>
            <person name="Usui T."/>
            <person name="Hashimoto J."/>
            <person name="Shin-Ya K."/>
            <person name="Miyanaga A."/>
            <person name="Eguchi T."/>
        </authorList>
    </citation>
    <scope>NUCLEOTIDE SEQUENCE [LARGE SCALE GENOMIC DNA]</scope>
    <source>
        <strain evidence="2 3">A-8890</strain>
    </source>
</reference>
<feature type="signal peptide" evidence="1">
    <location>
        <begin position="1"/>
        <end position="28"/>
    </location>
</feature>
<evidence type="ECO:0000313" key="3">
    <source>
        <dbReference type="Proteomes" id="UP001321542"/>
    </source>
</evidence>
<proteinExistence type="predicted"/>